<dbReference type="AlphaFoldDB" id="A0A3G6JCQ6"/>
<dbReference type="Proteomes" id="UP000269019">
    <property type="component" value="Chromosome"/>
</dbReference>
<keyword evidence="1" id="KW-0472">Membrane</keyword>
<evidence type="ECO:0000313" key="2">
    <source>
        <dbReference type="EMBL" id="AZA14440.1"/>
    </source>
</evidence>
<organism evidence="2 3">
    <name type="scientific">Corynebacterium choanae</name>
    <dbReference type="NCBI Taxonomy" id="1862358"/>
    <lineage>
        <taxon>Bacteria</taxon>
        <taxon>Bacillati</taxon>
        <taxon>Actinomycetota</taxon>
        <taxon>Actinomycetes</taxon>
        <taxon>Mycobacteriales</taxon>
        <taxon>Corynebacteriaceae</taxon>
        <taxon>Corynebacterium</taxon>
    </lineage>
</organism>
<dbReference type="RefSeq" id="WP_123929801.1">
    <property type="nucleotide sequence ID" value="NZ_CP033896.1"/>
</dbReference>
<keyword evidence="3" id="KW-1185">Reference proteome</keyword>
<evidence type="ECO:0000256" key="1">
    <source>
        <dbReference type="SAM" id="Phobius"/>
    </source>
</evidence>
<dbReference type="KEGG" id="ccho:CCHOA_10285"/>
<reference evidence="2 3" key="1">
    <citation type="submission" date="2018-11" db="EMBL/GenBank/DDBJ databases">
        <authorList>
            <person name="Kleinhagauer T."/>
            <person name="Glaeser S.P."/>
            <person name="Spergser J."/>
            <person name="Ruckert C."/>
            <person name="Kaempfer P."/>
            <person name="Busse H.-J."/>
        </authorList>
    </citation>
    <scope>NUCLEOTIDE SEQUENCE [LARGE SCALE GENOMIC DNA]</scope>
    <source>
        <strain evidence="2 3">200CH</strain>
    </source>
</reference>
<gene>
    <name evidence="2" type="ORF">CCHOA_10285</name>
</gene>
<keyword evidence="1" id="KW-1133">Transmembrane helix</keyword>
<feature type="transmembrane region" description="Helical" evidence="1">
    <location>
        <begin position="26"/>
        <end position="47"/>
    </location>
</feature>
<evidence type="ECO:0000313" key="3">
    <source>
        <dbReference type="Proteomes" id="UP000269019"/>
    </source>
</evidence>
<sequence>MLATLCPPVTFTVAAAEMPPDPLAPVLWSVGALLGVILVALTFLIWVEQGKLNWTESRHDTAEVASPALLATIDRQVETLATAVFAPEDLAARRAALDHIRPTKRFSRHVEGVPPRIAAEAFAHYLTGIADLERGDEQAIRQVAEALGSDIEAFLADHPDDSRHDKAAVLLEACLRVGQLPAADRAPRLAHHVSAWQQLLGPSTMSVQAVEEAVRATPMVFPTRAVPGFVPYLARQ</sequence>
<protein>
    <submittedName>
        <fullName evidence="2">Uncharacterized protein</fullName>
    </submittedName>
</protein>
<name>A0A3G6JCQ6_9CORY</name>
<proteinExistence type="predicted"/>
<accession>A0A3G6JCQ6</accession>
<dbReference type="EMBL" id="CP033896">
    <property type="protein sequence ID" value="AZA14440.1"/>
    <property type="molecule type" value="Genomic_DNA"/>
</dbReference>
<keyword evidence="1" id="KW-0812">Transmembrane</keyword>